<dbReference type="RefSeq" id="WP_239797284.1">
    <property type="nucleotide sequence ID" value="NZ_OU912926.1"/>
</dbReference>
<reference evidence="3 4" key="1">
    <citation type="submission" date="2021-10" db="EMBL/GenBank/DDBJ databases">
        <authorList>
            <person name="Koch H."/>
        </authorList>
    </citation>
    <scope>NUCLEOTIDE SEQUENCE [LARGE SCALE GENOMIC DNA]</scope>
    <source>
        <strain evidence="3">6680</strain>
    </source>
</reference>
<keyword evidence="2" id="KW-0812">Transmembrane</keyword>
<keyword evidence="1" id="KW-0175">Coiled coil</keyword>
<dbReference type="EMBL" id="OU912926">
    <property type="protein sequence ID" value="CAG9933522.1"/>
    <property type="molecule type" value="Genomic_DNA"/>
</dbReference>
<dbReference type="PANTHER" id="PTHR32309:SF13">
    <property type="entry name" value="FERRIC ENTEROBACTIN TRANSPORT PROTEIN FEPE"/>
    <property type="match status" value="1"/>
</dbReference>
<keyword evidence="4" id="KW-1185">Reference proteome</keyword>
<feature type="transmembrane region" description="Helical" evidence="2">
    <location>
        <begin position="20"/>
        <end position="38"/>
    </location>
</feature>
<accession>A0ABM8Z162</accession>
<dbReference type="InterPro" id="IPR014345">
    <property type="entry name" value="XrtA_polysacc_chain"/>
</dbReference>
<organism evidence="3 4">
    <name type="scientific">Candidatus Nitrotoga arctica</name>
    <dbReference type="NCBI Taxonomy" id="453162"/>
    <lineage>
        <taxon>Bacteria</taxon>
        <taxon>Pseudomonadati</taxon>
        <taxon>Pseudomonadota</taxon>
        <taxon>Betaproteobacteria</taxon>
        <taxon>Nitrosomonadales</taxon>
        <taxon>Gallionellaceae</taxon>
        <taxon>Candidatus Nitrotoga</taxon>
    </lineage>
</organism>
<evidence type="ECO:0000313" key="4">
    <source>
        <dbReference type="Proteomes" id="UP000839052"/>
    </source>
</evidence>
<evidence type="ECO:0000313" key="3">
    <source>
        <dbReference type="EMBL" id="CAG9933522.1"/>
    </source>
</evidence>
<evidence type="ECO:0000256" key="2">
    <source>
        <dbReference type="SAM" id="Phobius"/>
    </source>
</evidence>
<proteinExistence type="predicted"/>
<dbReference type="InterPro" id="IPR050445">
    <property type="entry name" value="Bact_polysacc_biosynth/exp"/>
</dbReference>
<dbReference type="Proteomes" id="UP000839052">
    <property type="component" value="Chromosome"/>
</dbReference>
<feature type="coiled-coil region" evidence="1">
    <location>
        <begin position="323"/>
        <end position="350"/>
    </location>
</feature>
<name>A0ABM8Z162_9PROT</name>
<feature type="coiled-coil region" evidence="1">
    <location>
        <begin position="161"/>
        <end position="237"/>
    </location>
</feature>
<keyword evidence="2" id="KW-0472">Membrane</keyword>
<keyword evidence="2" id="KW-1133">Transmembrane helix</keyword>
<evidence type="ECO:0000256" key="1">
    <source>
        <dbReference type="SAM" id="Coils"/>
    </source>
</evidence>
<dbReference type="PANTHER" id="PTHR32309">
    <property type="entry name" value="TYROSINE-PROTEIN KINASE"/>
    <property type="match status" value="1"/>
</dbReference>
<feature type="transmembrane region" description="Helical" evidence="2">
    <location>
        <begin position="487"/>
        <end position="510"/>
    </location>
</feature>
<gene>
    <name evidence="3" type="ORF">NTG6680_2273</name>
</gene>
<protein>
    <submittedName>
        <fullName evidence="3">Polysaccharide chain length determinant protein, PEP-CTERM locus subfamily</fullName>
    </submittedName>
</protein>
<feature type="transmembrane region" description="Helical" evidence="2">
    <location>
        <begin position="425"/>
        <end position="446"/>
    </location>
</feature>
<dbReference type="NCBIfam" id="TIGR03007">
    <property type="entry name" value="pepcterm_ChnLen"/>
    <property type="match status" value="1"/>
</dbReference>
<sequence length="512" mass="57364">MEELIALLLSYLKGIWKYRWYAVVIAWIIVLVGGFKVYSLPNNYEASARVFVDTRTILKPLLAGMTTVPNMEQQVSIMSRTLLSRPNVERVMRMVDLDIKAIDAKDHERLVSNMMGQIKINGSNSADLYVISYNHQNPKMAKDVVQSFLTIFVEGSFGNQKQDSEKAIKFIEEQIKNYEDRLVIAEKAVTEFQIKNSGLLPKDGDYGSQLQAVSDSLNEAKLGLREAEQARNAIKNQIEDGVPPEDLTAGQAPSTIVNPEIDARIQALTNDMDALRLRFTERHPDVISIKRLITKLEERKVEEAKLKKPVIDRDRGKSYSPMLQQLNVSLSEAEARVAAMKARVEEYSSRSAQLKTLTIAKPQVAEQFSQLNRDYQINKSNYESLIGRRESAKLSGELSATSDMLTFKVIDPPTVPLVPSGPNRLMLFSLVFVGALLGGIGSALLMSQIRPTFLSQNSLRESIGLPILGTVTMNWTANEIIKRKRSLYAFGLSISLLVALYSVVMVFLFLKL</sequence>